<accession>A0A2H0BWR3</accession>
<dbReference type="EC" id="2.7.13.3" evidence="3"/>
<dbReference type="Gene3D" id="1.10.287.130">
    <property type="match status" value="1"/>
</dbReference>
<dbReference type="InterPro" id="IPR036890">
    <property type="entry name" value="HATPase_C_sf"/>
</dbReference>
<dbReference type="PROSITE" id="PS50885">
    <property type="entry name" value="HAMP"/>
    <property type="match status" value="1"/>
</dbReference>
<evidence type="ECO:0000313" key="15">
    <source>
        <dbReference type="Proteomes" id="UP000231246"/>
    </source>
</evidence>
<dbReference type="PRINTS" id="PR00344">
    <property type="entry name" value="BCTRLSENSOR"/>
</dbReference>
<keyword evidence="8 11" id="KW-1133">Transmembrane helix</keyword>
<dbReference type="InterPro" id="IPR003594">
    <property type="entry name" value="HATPase_dom"/>
</dbReference>
<dbReference type="GO" id="GO:0005886">
    <property type="term" value="C:plasma membrane"/>
    <property type="evidence" value="ECO:0007669"/>
    <property type="project" value="TreeGrafter"/>
</dbReference>
<keyword evidence="9" id="KW-0902">Two-component regulatory system</keyword>
<keyword evidence="4" id="KW-0597">Phosphoprotein</keyword>
<dbReference type="SMART" id="SM00387">
    <property type="entry name" value="HATPase_c"/>
    <property type="match status" value="1"/>
</dbReference>
<evidence type="ECO:0000256" key="3">
    <source>
        <dbReference type="ARBA" id="ARBA00012438"/>
    </source>
</evidence>
<evidence type="ECO:0000256" key="1">
    <source>
        <dbReference type="ARBA" id="ARBA00000085"/>
    </source>
</evidence>
<dbReference type="SMART" id="SM00388">
    <property type="entry name" value="HisKA"/>
    <property type="match status" value="1"/>
</dbReference>
<dbReference type="EMBL" id="PCTA01000008">
    <property type="protein sequence ID" value="PIP62034.1"/>
    <property type="molecule type" value="Genomic_DNA"/>
</dbReference>
<evidence type="ECO:0000256" key="10">
    <source>
        <dbReference type="ARBA" id="ARBA00023136"/>
    </source>
</evidence>
<evidence type="ECO:0000256" key="2">
    <source>
        <dbReference type="ARBA" id="ARBA00004370"/>
    </source>
</evidence>
<evidence type="ECO:0000256" key="9">
    <source>
        <dbReference type="ARBA" id="ARBA00023012"/>
    </source>
</evidence>
<proteinExistence type="predicted"/>
<keyword evidence="10 11" id="KW-0472">Membrane</keyword>
<evidence type="ECO:0000313" key="14">
    <source>
        <dbReference type="EMBL" id="PIP62034.1"/>
    </source>
</evidence>
<protein>
    <recommendedName>
        <fullName evidence="3">histidine kinase</fullName>
        <ecNumber evidence="3">2.7.13.3</ecNumber>
    </recommendedName>
</protein>
<dbReference type="PROSITE" id="PS50109">
    <property type="entry name" value="HIS_KIN"/>
    <property type="match status" value="1"/>
</dbReference>
<dbReference type="Pfam" id="PF02518">
    <property type="entry name" value="HATPase_c"/>
    <property type="match status" value="1"/>
</dbReference>
<dbReference type="InterPro" id="IPR036097">
    <property type="entry name" value="HisK_dim/P_sf"/>
</dbReference>
<dbReference type="Gene3D" id="3.30.565.10">
    <property type="entry name" value="Histidine kinase-like ATPase, C-terminal domain"/>
    <property type="match status" value="1"/>
</dbReference>
<dbReference type="InterPro" id="IPR005467">
    <property type="entry name" value="His_kinase_dom"/>
</dbReference>
<organism evidence="14 15">
    <name type="scientific">Candidatus Roizmanbacteria bacterium CG22_combo_CG10-13_8_21_14_all_38_20</name>
    <dbReference type="NCBI Taxonomy" id="1974862"/>
    <lineage>
        <taxon>Bacteria</taxon>
        <taxon>Candidatus Roizmaniibacteriota</taxon>
    </lineage>
</organism>
<dbReference type="GO" id="GO:0000155">
    <property type="term" value="F:phosphorelay sensor kinase activity"/>
    <property type="evidence" value="ECO:0007669"/>
    <property type="project" value="InterPro"/>
</dbReference>
<dbReference type="CDD" id="cd00082">
    <property type="entry name" value="HisKA"/>
    <property type="match status" value="1"/>
</dbReference>
<evidence type="ECO:0000256" key="8">
    <source>
        <dbReference type="ARBA" id="ARBA00022989"/>
    </source>
</evidence>
<dbReference type="AlphaFoldDB" id="A0A2H0BWR3"/>
<dbReference type="InterPro" id="IPR003660">
    <property type="entry name" value="HAMP_dom"/>
</dbReference>
<sequence length="453" mass="49649">MKNKLLIKITSTLKGRLALWYLVSSGVIFLLFSIALSLLFWITLERQIDHHVLIGVNEARSIVQNYRGNERDNLIKNLVSGQGMTVVVLSPDGAAELETNSVDVALSTEHQLQKILATTKLNEEKLVHFTEGNIRFAAMPVQVKSGKGIVAVGYSTQILHATFYRVLGIIFGVIIFIVLPITYLGYKFIKKQLSPLESIAAQAKEVTGTTSLSRRISISSPTKELKIIQDALNVMLGKLEQIFKNEREFFADAAHTLKTPLAVIRSQVENIKTRDLAHLEILKVIDTANETIQDLLFLSQIESSHLKMEHVSLSTIMTDLSELAEALGESKEIAVLGNIQENVNLLADKKLLKRALGNIVYNAVSYNKTKGKIILSLTKRSGRIAIAIKDTGIGIGRNDQAQALARFFRGSNIKSPGSGLGLAISHSAILSLGGKLTIKSTLNKGTTVLITFS</sequence>
<dbReference type="InterPro" id="IPR050428">
    <property type="entry name" value="TCS_sensor_his_kinase"/>
</dbReference>
<reference evidence="14 15" key="1">
    <citation type="submission" date="2017-09" db="EMBL/GenBank/DDBJ databases">
        <title>Depth-based differentiation of microbial function through sediment-hosted aquifers and enrichment of novel symbionts in the deep terrestrial subsurface.</title>
        <authorList>
            <person name="Probst A.J."/>
            <person name="Ladd B."/>
            <person name="Jarett J.K."/>
            <person name="Geller-Mcgrath D.E."/>
            <person name="Sieber C.M."/>
            <person name="Emerson J.B."/>
            <person name="Anantharaman K."/>
            <person name="Thomas B.C."/>
            <person name="Malmstrom R."/>
            <person name="Stieglmeier M."/>
            <person name="Klingl A."/>
            <person name="Woyke T."/>
            <person name="Ryan C.M."/>
            <person name="Banfield J.F."/>
        </authorList>
    </citation>
    <scope>NUCLEOTIDE SEQUENCE [LARGE SCALE GENOMIC DNA]</scope>
    <source>
        <strain evidence="14">CG22_combo_CG10-13_8_21_14_all_38_20</strain>
    </source>
</reference>
<dbReference type="PANTHER" id="PTHR45436:SF5">
    <property type="entry name" value="SENSOR HISTIDINE KINASE TRCS"/>
    <property type="match status" value="1"/>
</dbReference>
<evidence type="ECO:0000256" key="11">
    <source>
        <dbReference type="SAM" id="Phobius"/>
    </source>
</evidence>
<evidence type="ECO:0000256" key="5">
    <source>
        <dbReference type="ARBA" id="ARBA00022679"/>
    </source>
</evidence>
<keyword evidence="5" id="KW-0808">Transferase</keyword>
<feature type="domain" description="Histidine kinase" evidence="12">
    <location>
        <begin position="252"/>
        <end position="453"/>
    </location>
</feature>
<comment type="catalytic activity">
    <reaction evidence="1">
        <text>ATP + protein L-histidine = ADP + protein N-phospho-L-histidine.</text>
        <dbReference type="EC" id="2.7.13.3"/>
    </reaction>
</comment>
<dbReference type="InterPro" id="IPR003661">
    <property type="entry name" value="HisK_dim/P_dom"/>
</dbReference>
<evidence type="ECO:0000256" key="6">
    <source>
        <dbReference type="ARBA" id="ARBA00022692"/>
    </source>
</evidence>
<evidence type="ECO:0000256" key="7">
    <source>
        <dbReference type="ARBA" id="ARBA00022777"/>
    </source>
</evidence>
<dbReference type="InterPro" id="IPR004358">
    <property type="entry name" value="Sig_transdc_His_kin-like_C"/>
</dbReference>
<comment type="subcellular location">
    <subcellularLocation>
        <location evidence="2">Membrane</location>
    </subcellularLocation>
</comment>
<feature type="transmembrane region" description="Helical" evidence="11">
    <location>
        <begin position="20"/>
        <end position="42"/>
    </location>
</feature>
<dbReference type="SUPFAM" id="SSF55874">
    <property type="entry name" value="ATPase domain of HSP90 chaperone/DNA topoisomerase II/histidine kinase"/>
    <property type="match status" value="1"/>
</dbReference>
<evidence type="ECO:0000259" key="13">
    <source>
        <dbReference type="PROSITE" id="PS50885"/>
    </source>
</evidence>
<evidence type="ECO:0000259" key="12">
    <source>
        <dbReference type="PROSITE" id="PS50109"/>
    </source>
</evidence>
<dbReference type="PANTHER" id="PTHR45436">
    <property type="entry name" value="SENSOR HISTIDINE KINASE YKOH"/>
    <property type="match status" value="1"/>
</dbReference>
<evidence type="ECO:0000256" key="4">
    <source>
        <dbReference type="ARBA" id="ARBA00022553"/>
    </source>
</evidence>
<keyword evidence="7" id="KW-0418">Kinase</keyword>
<dbReference type="Pfam" id="PF00512">
    <property type="entry name" value="HisKA"/>
    <property type="match status" value="1"/>
</dbReference>
<feature type="transmembrane region" description="Helical" evidence="11">
    <location>
        <begin position="163"/>
        <end position="186"/>
    </location>
</feature>
<comment type="caution">
    <text evidence="14">The sequence shown here is derived from an EMBL/GenBank/DDBJ whole genome shotgun (WGS) entry which is preliminary data.</text>
</comment>
<gene>
    <name evidence="14" type="ORF">COW99_00960</name>
</gene>
<feature type="domain" description="HAMP" evidence="13">
    <location>
        <begin position="190"/>
        <end position="244"/>
    </location>
</feature>
<dbReference type="Proteomes" id="UP000231246">
    <property type="component" value="Unassembled WGS sequence"/>
</dbReference>
<keyword evidence="6 11" id="KW-0812">Transmembrane</keyword>
<name>A0A2H0BWR3_9BACT</name>
<dbReference type="SUPFAM" id="SSF47384">
    <property type="entry name" value="Homodimeric domain of signal transducing histidine kinase"/>
    <property type="match status" value="1"/>
</dbReference>